<dbReference type="InterPro" id="IPR052055">
    <property type="entry name" value="Hepadnavirus_pol/RT"/>
</dbReference>
<keyword evidence="4" id="KW-1185">Reference proteome</keyword>
<evidence type="ECO:0000259" key="2">
    <source>
        <dbReference type="Pfam" id="PF00078"/>
    </source>
</evidence>
<accession>A0A9Q0Y606</accession>
<dbReference type="SUPFAM" id="SSF56672">
    <property type="entry name" value="DNA/RNA polymerases"/>
    <property type="match status" value="1"/>
</dbReference>
<dbReference type="Proteomes" id="UP001142489">
    <property type="component" value="Unassembled WGS sequence"/>
</dbReference>
<evidence type="ECO:0000256" key="1">
    <source>
        <dbReference type="SAM" id="MobiDB-lite"/>
    </source>
</evidence>
<feature type="region of interest" description="Disordered" evidence="1">
    <location>
        <begin position="98"/>
        <end position="128"/>
    </location>
</feature>
<feature type="domain" description="Reverse transcriptase" evidence="2">
    <location>
        <begin position="250"/>
        <end position="337"/>
    </location>
</feature>
<dbReference type="PANTHER" id="PTHR33050">
    <property type="entry name" value="REVERSE TRANSCRIPTASE DOMAIN-CONTAINING PROTEIN"/>
    <property type="match status" value="1"/>
</dbReference>
<dbReference type="InterPro" id="IPR000477">
    <property type="entry name" value="RT_dom"/>
</dbReference>
<dbReference type="OrthoDB" id="10068174at2759"/>
<comment type="caution">
    <text evidence="3">The sequence shown here is derived from an EMBL/GenBank/DDBJ whole genome shotgun (WGS) entry which is preliminary data.</text>
</comment>
<gene>
    <name evidence="3" type="ORF">JRQ81_000197</name>
</gene>
<organism evidence="3 4">
    <name type="scientific">Phrynocephalus forsythii</name>
    <dbReference type="NCBI Taxonomy" id="171643"/>
    <lineage>
        <taxon>Eukaryota</taxon>
        <taxon>Metazoa</taxon>
        <taxon>Chordata</taxon>
        <taxon>Craniata</taxon>
        <taxon>Vertebrata</taxon>
        <taxon>Euteleostomi</taxon>
        <taxon>Lepidosauria</taxon>
        <taxon>Squamata</taxon>
        <taxon>Bifurcata</taxon>
        <taxon>Unidentata</taxon>
        <taxon>Episquamata</taxon>
        <taxon>Toxicofera</taxon>
        <taxon>Iguania</taxon>
        <taxon>Acrodonta</taxon>
        <taxon>Agamidae</taxon>
        <taxon>Agaminae</taxon>
        <taxon>Phrynocephalus</taxon>
    </lineage>
</organism>
<reference evidence="3" key="1">
    <citation type="journal article" date="2023" name="DNA Res.">
        <title>Chromosome-level genome assembly of Phrynocephalus forsythii using third-generation DNA sequencing and Hi-C analysis.</title>
        <authorList>
            <person name="Qi Y."/>
            <person name="Zhao W."/>
            <person name="Zhao Y."/>
            <person name="Niu C."/>
            <person name="Cao S."/>
            <person name="Zhang Y."/>
        </authorList>
    </citation>
    <scope>NUCLEOTIDE SEQUENCE</scope>
    <source>
        <tissue evidence="3">Muscle</tissue>
    </source>
</reference>
<evidence type="ECO:0000313" key="4">
    <source>
        <dbReference type="Proteomes" id="UP001142489"/>
    </source>
</evidence>
<evidence type="ECO:0000313" key="3">
    <source>
        <dbReference type="EMBL" id="KAJ7344247.1"/>
    </source>
</evidence>
<protein>
    <recommendedName>
        <fullName evidence="2">Reverse transcriptase domain-containing protein</fullName>
    </recommendedName>
</protein>
<name>A0A9Q0Y606_9SAUR</name>
<dbReference type="InterPro" id="IPR043502">
    <property type="entry name" value="DNA/RNA_pol_sf"/>
</dbReference>
<dbReference type="AlphaFoldDB" id="A0A9Q0Y606"/>
<dbReference type="EMBL" id="JAPFRF010000001">
    <property type="protein sequence ID" value="KAJ7344247.1"/>
    <property type="molecule type" value="Genomic_DNA"/>
</dbReference>
<sequence>MAPLQTALSTSTALLPSTAPSTPNALPIWGAPTPRPLGKSRDLTLLLDAGNDVDVLLRPLILPEPTPLRNVVSTVLLLDVVLRVLPTLPRRPTALLHRASTGDSNNTLGKGRTHHLSAETPGTSDRALNPTLTAKITNAHSTNLNPPGPMAGSLSRTFDSIPPLLLHASDIRLHPFLPRLSKITSDLWVLKIISHGYALEFSSLPPLGQIVRTPTSQVLQEEVQSLLAKHAIQPVAPEDTRGFYSWYFTVQKRDGGLRPILDLRELNSFIEHTKFQMTTLEAILPLLYAADWFSVVDLQGAYFHISIRPCHRKYLRFQIANSTYQFKALPFGLSMAPRSSKYKRYTDYRKYLYVDMRS</sequence>
<dbReference type="Gene3D" id="3.10.10.10">
    <property type="entry name" value="HIV Type 1 Reverse Transcriptase, subunit A, domain 1"/>
    <property type="match status" value="1"/>
</dbReference>
<proteinExistence type="predicted"/>
<dbReference type="Pfam" id="PF00078">
    <property type="entry name" value="RVT_1"/>
    <property type="match status" value="1"/>
</dbReference>
<dbReference type="PANTHER" id="PTHR33050:SF7">
    <property type="entry name" value="RIBONUCLEASE H"/>
    <property type="match status" value="1"/>
</dbReference>